<feature type="coiled-coil region" evidence="9">
    <location>
        <begin position="453"/>
        <end position="487"/>
    </location>
</feature>
<dbReference type="InterPro" id="IPR000700">
    <property type="entry name" value="PAS-assoc_C"/>
</dbReference>
<feature type="domain" description="Response regulatory" evidence="11">
    <location>
        <begin position="736"/>
        <end position="851"/>
    </location>
</feature>
<organism evidence="15 16">
    <name type="scientific">Okeanomitos corallinicola TIOX110</name>
    <dbReference type="NCBI Taxonomy" id="3133117"/>
    <lineage>
        <taxon>Bacteria</taxon>
        <taxon>Bacillati</taxon>
        <taxon>Cyanobacteriota</taxon>
        <taxon>Cyanophyceae</taxon>
        <taxon>Nostocales</taxon>
        <taxon>Aphanizomenonaceae</taxon>
        <taxon>Okeanomitos</taxon>
    </lineage>
</organism>
<dbReference type="CDD" id="cd16922">
    <property type="entry name" value="HATPase_EvgS-ArcB-TorS-like"/>
    <property type="match status" value="1"/>
</dbReference>
<dbReference type="InterPro" id="IPR046342">
    <property type="entry name" value="CBS_dom_sf"/>
</dbReference>
<dbReference type="SUPFAM" id="SSF47384">
    <property type="entry name" value="Homodimeric domain of signal transducing histidine kinase"/>
    <property type="match status" value="1"/>
</dbReference>
<dbReference type="PROSITE" id="PS50110">
    <property type="entry name" value="RESPONSE_REGULATORY"/>
    <property type="match status" value="1"/>
</dbReference>
<dbReference type="PRINTS" id="PR00344">
    <property type="entry name" value="BCTRLSENSOR"/>
</dbReference>
<feature type="domain" description="PAC" evidence="13">
    <location>
        <begin position="410"/>
        <end position="462"/>
    </location>
</feature>
<evidence type="ECO:0000256" key="6">
    <source>
        <dbReference type="ARBA" id="ARBA00023012"/>
    </source>
</evidence>
<evidence type="ECO:0000313" key="15">
    <source>
        <dbReference type="EMBL" id="WZB87400.1"/>
    </source>
</evidence>
<proteinExistence type="predicted"/>
<evidence type="ECO:0000256" key="7">
    <source>
        <dbReference type="PROSITE-ProRule" id="PRU00169"/>
    </source>
</evidence>
<sequence length="965" mass="109228">MKSANPLPNQHVNKFIQRHFATVGPNASLLEVLQIMSLVVDAATSGSPRPTCVLVVDNQQLVGLLTERDLVKLSAQQRNFRETKVHEVMTRELITCQESAVQEIMTALNLLHKHKIRHLPVINSQKQPVGLVTPSSIHSVLQPADLLKCCYVREVMAENVIHAPPTATVLELAQIMASHHVSCVVIGNECKPGNKPGNIQPVGIITEQDIVKFQHLQINLRELKAGQVMSSPVLFVNLDDSLWETHQKMQQQNVRQLVVTNKEGNLVGILTQTNILRAVDIKELHQIIDILQQQVERLENEKIHLLQRLNSDLQAQVSDNNSKLQTQSQSNQLLADSEQQYRILVTHAPVGIFQADEQSKCLYVNPHWSELTGISALEAMDEGWEKTLHPDDRENILTEWNNSTQKSGYFSMEYRVCRPDGEIVWVSAQAVAAQNPAGEVVHYFGTLMDITARKQAEQELNLKNLALEQAKQEAETANQAKSEFLANMSHEIRTPMNAILGFADLLKSEVIKPDIVSYIQAITSSGKTLLALINDILDLSKIEAGKLELYYEPVNLRELIAEILQIFSLNAIEKNIILQSNIEEEIPQFIYIDQVRLRQILFNVVGNAIKFTESGYIKIHIRCQFYLTDTEEKVWLEIAVEDTGIGIAREQQQSIFEAFFQSSSKSNRKYGGTGLGLAITKRLMNMMGGIITLQSELGQGSIFTFVFPAVSPTTELKEIVTQSSLDYDLNQFTPSTILAVDDVVSNRNLIQAYFHQTHHQILLAEDGKQAIDLLEIYNPDLILLDLRMPVIDGKEAAQYLKQNEKTKRIPIIILTASSQPEDKYELEQICEGFLYKPVSCVQLVKELKKHLAPIVNIETEHHFNSLNNSQKKLQSLNIYVNVDELLLKLKQQEETTWQNVRKTFKIREMKQFIQLLKTWGKEHQCDLLSDYAENLQTKLDTFDIDEIPGIVEQFPSVRQAIESLI</sequence>
<dbReference type="InterPro" id="IPR004358">
    <property type="entry name" value="Sig_transdc_His_kin-like_C"/>
</dbReference>
<dbReference type="PROSITE" id="PS50109">
    <property type="entry name" value="HIS_KIN"/>
    <property type="match status" value="1"/>
</dbReference>
<dbReference type="SMART" id="SM00388">
    <property type="entry name" value="HisKA"/>
    <property type="match status" value="1"/>
</dbReference>
<keyword evidence="9" id="KW-0175">Coiled coil</keyword>
<dbReference type="SMART" id="SM00448">
    <property type="entry name" value="REC"/>
    <property type="match status" value="1"/>
</dbReference>
<gene>
    <name evidence="15" type="ORF">WJM97_18785</name>
</gene>
<dbReference type="CDD" id="cd00082">
    <property type="entry name" value="HisKA"/>
    <property type="match status" value="1"/>
</dbReference>
<reference evidence="15 16" key="1">
    <citation type="submission" date="2024-04" db="EMBL/GenBank/DDBJ databases">
        <title>Okeanomitos corallinicola gen. &amp; sp. nov. (Nostocales, Cyanobacteria), a new toxic marine heterocyst-forming cyanobacterium from a coral reef.</title>
        <authorList>
            <person name="Li H."/>
            <person name="Li R."/>
            <person name="Kang J."/>
            <person name="Hii K.S."/>
            <person name="Mohamed H.F."/>
            <person name="Xu X."/>
            <person name="Luo Z."/>
        </authorList>
    </citation>
    <scope>NUCLEOTIDE SEQUENCE [LARGE SCALE GENOMIC DNA]</scope>
    <source>
        <strain evidence="15 16">TIOX110</strain>
    </source>
</reference>
<keyword evidence="5" id="KW-0418">Kinase</keyword>
<feature type="coiled-coil region" evidence="9">
    <location>
        <begin position="281"/>
        <end position="308"/>
    </location>
</feature>
<feature type="domain" description="CBS" evidence="14">
    <location>
        <begin position="16"/>
        <end position="82"/>
    </location>
</feature>
<keyword evidence="6" id="KW-0902">Two-component regulatory system</keyword>
<keyword evidence="3 7" id="KW-0597">Phosphoprotein</keyword>
<feature type="modified residue" description="4-aspartylphosphate" evidence="7">
    <location>
        <position position="785"/>
    </location>
</feature>
<dbReference type="Gene3D" id="3.30.565.10">
    <property type="entry name" value="Histidine kinase-like ATPase, C-terminal domain"/>
    <property type="match status" value="1"/>
</dbReference>
<dbReference type="InterPro" id="IPR001610">
    <property type="entry name" value="PAC"/>
</dbReference>
<dbReference type="Gene3D" id="3.40.50.2300">
    <property type="match status" value="1"/>
</dbReference>
<dbReference type="SUPFAM" id="SSF54631">
    <property type="entry name" value="CBS-domain pair"/>
    <property type="match status" value="2"/>
</dbReference>
<dbReference type="PROSITE" id="PS50113">
    <property type="entry name" value="PAC"/>
    <property type="match status" value="1"/>
</dbReference>
<dbReference type="InterPro" id="IPR000014">
    <property type="entry name" value="PAS"/>
</dbReference>
<comment type="catalytic activity">
    <reaction evidence="1">
        <text>ATP + protein L-histidine = ADP + protein N-phospho-L-histidine.</text>
        <dbReference type="EC" id="2.7.13.3"/>
    </reaction>
</comment>
<dbReference type="CDD" id="cd00130">
    <property type="entry name" value="PAS"/>
    <property type="match status" value="1"/>
</dbReference>
<dbReference type="Gene3D" id="3.10.580.10">
    <property type="entry name" value="CBS-domain"/>
    <property type="match status" value="2"/>
</dbReference>
<accession>A0ABZ2UV18</accession>
<dbReference type="SUPFAM" id="SSF55874">
    <property type="entry name" value="ATPase domain of HSP90 chaperone/DNA topoisomerase II/histidine kinase"/>
    <property type="match status" value="1"/>
</dbReference>
<evidence type="ECO:0000259" key="10">
    <source>
        <dbReference type="PROSITE" id="PS50109"/>
    </source>
</evidence>
<evidence type="ECO:0000259" key="14">
    <source>
        <dbReference type="PROSITE" id="PS51371"/>
    </source>
</evidence>
<evidence type="ECO:0000256" key="8">
    <source>
        <dbReference type="PROSITE-ProRule" id="PRU00703"/>
    </source>
</evidence>
<keyword evidence="16" id="KW-1185">Reference proteome</keyword>
<dbReference type="EC" id="2.7.13.3" evidence="2"/>
<dbReference type="Pfam" id="PF02518">
    <property type="entry name" value="HATPase_c"/>
    <property type="match status" value="1"/>
</dbReference>
<feature type="domain" description="Histidine kinase" evidence="10">
    <location>
        <begin position="487"/>
        <end position="711"/>
    </location>
</feature>
<evidence type="ECO:0000256" key="3">
    <source>
        <dbReference type="ARBA" id="ARBA00022553"/>
    </source>
</evidence>
<evidence type="ECO:0000259" key="11">
    <source>
        <dbReference type="PROSITE" id="PS50110"/>
    </source>
</evidence>
<feature type="domain" description="CBS" evidence="14">
    <location>
        <begin position="229"/>
        <end position="287"/>
    </location>
</feature>
<dbReference type="SMART" id="SM00116">
    <property type="entry name" value="CBS"/>
    <property type="match status" value="4"/>
</dbReference>
<dbReference type="InterPro" id="IPR001789">
    <property type="entry name" value="Sig_transdc_resp-reg_receiver"/>
</dbReference>
<keyword evidence="4" id="KW-0808">Transferase</keyword>
<name>A0ABZ2UV18_9CYAN</name>
<evidence type="ECO:0000259" key="13">
    <source>
        <dbReference type="PROSITE" id="PS50113"/>
    </source>
</evidence>
<dbReference type="Pfam" id="PF00072">
    <property type="entry name" value="Response_reg"/>
    <property type="match status" value="1"/>
</dbReference>
<dbReference type="SMART" id="SM00387">
    <property type="entry name" value="HATPase_c"/>
    <property type="match status" value="1"/>
</dbReference>
<dbReference type="InterPro" id="IPR011006">
    <property type="entry name" value="CheY-like_superfamily"/>
</dbReference>
<dbReference type="InterPro" id="IPR013655">
    <property type="entry name" value="PAS_fold_3"/>
</dbReference>
<dbReference type="PROSITE" id="PS50112">
    <property type="entry name" value="PAS"/>
    <property type="match status" value="1"/>
</dbReference>
<dbReference type="InterPro" id="IPR035965">
    <property type="entry name" value="PAS-like_dom_sf"/>
</dbReference>
<dbReference type="Proteomes" id="UP001483337">
    <property type="component" value="Chromosome"/>
</dbReference>
<protein>
    <recommendedName>
        <fullName evidence="2">histidine kinase</fullName>
        <ecNumber evidence="2">2.7.13.3</ecNumber>
    </recommendedName>
</protein>
<feature type="domain" description="CBS" evidence="14">
    <location>
        <begin position="89"/>
        <end position="147"/>
    </location>
</feature>
<evidence type="ECO:0000256" key="9">
    <source>
        <dbReference type="SAM" id="Coils"/>
    </source>
</evidence>
<dbReference type="RefSeq" id="WP_353930313.1">
    <property type="nucleotide sequence ID" value="NZ_CP150886.1"/>
</dbReference>
<dbReference type="PANTHER" id="PTHR43047">
    <property type="entry name" value="TWO-COMPONENT HISTIDINE PROTEIN KINASE"/>
    <property type="match status" value="1"/>
</dbReference>
<evidence type="ECO:0000256" key="4">
    <source>
        <dbReference type="ARBA" id="ARBA00022679"/>
    </source>
</evidence>
<dbReference type="InterPro" id="IPR003661">
    <property type="entry name" value="HisK_dim/P_dom"/>
</dbReference>
<evidence type="ECO:0000313" key="16">
    <source>
        <dbReference type="Proteomes" id="UP001483337"/>
    </source>
</evidence>
<dbReference type="PROSITE" id="PS51371">
    <property type="entry name" value="CBS"/>
    <property type="match status" value="4"/>
</dbReference>
<dbReference type="InterPro" id="IPR005467">
    <property type="entry name" value="His_kinase_dom"/>
</dbReference>
<feature type="domain" description="CBS" evidence="14">
    <location>
        <begin position="156"/>
        <end position="220"/>
    </location>
</feature>
<evidence type="ECO:0000256" key="1">
    <source>
        <dbReference type="ARBA" id="ARBA00000085"/>
    </source>
</evidence>
<feature type="domain" description="PAS" evidence="12">
    <location>
        <begin position="337"/>
        <end position="407"/>
    </location>
</feature>
<dbReference type="EMBL" id="CP150886">
    <property type="protein sequence ID" value="WZB87400.1"/>
    <property type="molecule type" value="Genomic_DNA"/>
</dbReference>
<dbReference type="NCBIfam" id="TIGR00229">
    <property type="entry name" value="sensory_box"/>
    <property type="match status" value="1"/>
</dbReference>
<dbReference type="SUPFAM" id="SSF52172">
    <property type="entry name" value="CheY-like"/>
    <property type="match status" value="1"/>
</dbReference>
<dbReference type="Gene3D" id="3.30.450.20">
    <property type="entry name" value="PAS domain"/>
    <property type="match status" value="1"/>
</dbReference>
<dbReference type="InterPro" id="IPR036890">
    <property type="entry name" value="HATPase_C_sf"/>
</dbReference>
<dbReference type="InterPro" id="IPR003594">
    <property type="entry name" value="HATPase_dom"/>
</dbReference>
<evidence type="ECO:0000259" key="12">
    <source>
        <dbReference type="PROSITE" id="PS50112"/>
    </source>
</evidence>
<dbReference type="Pfam" id="PF00571">
    <property type="entry name" value="CBS"/>
    <property type="match status" value="4"/>
</dbReference>
<dbReference type="SMART" id="SM00086">
    <property type="entry name" value="PAC"/>
    <property type="match status" value="1"/>
</dbReference>
<evidence type="ECO:0000256" key="2">
    <source>
        <dbReference type="ARBA" id="ARBA00012438"/>
    </source>
</evidence>
<dbReference type="PANTHER" id="PTHR43047:SF72">
    <property type="entry name" value="OSMOSENSING HISTIDINE PROTEIN KINASE SLN1"/>
    <property type="match status" value="1"/>
</dbReference>
<dbReference type="Pfam" id="PF08447">
    <property type="entry name" value="PAS_3"/>
    <property type="match status" value="1"/>
</dbReference>
<dbReference type="SMART" id="SM00091">
    <property type="entry name" value="PAS"/>
    <property type="match status" value="1"/>
</dbReference>
<keyword evidence="8" id="KW-0129">CBS domain</keyword>
<dbReference type="SUPFAM" id="SSF55785">
    <property type="entry name" value="PYP-like sensor domain (PAS domain)"/>
    <property type="match status" value="1"/>
</dbReference>
<evidence type="ECO:0000256" key="5">
    <source>
        <dbReference type="ARBA" id="ARBA00022777"/>
    </source>
</evidence>
<dbReference type="CDD" id="cd17774">
    <property type="entry name" value="CBS_two-component_sensor_histidine_kinase_repeat2"/>
    <property type="match status" value="1"/>
</dbReference>
<dbReference type="InterPro" id="IPR000644">
    <property type="entry name" value="CBS_dom"/>
</dbReference>
<dbReference type="Gene3D" id="1.10.287.130">
    <property type="match status" value="1"/>
</dbReference>
<dbReference type="InterPro" id="IPR036097">
    <property type="entry name" value="HisK_dim/P_sf"/>
</dbReference>
<dbReference type="Pfam" id="PF00512">
    <property type="entry name" value="HisKA"/>
    <property type="match status" value="1"/>
</dbReference>